<evidence type="ECO:0000256" key="1">
    <source>
        <dbReference type="ARBA" id="ARBA00010884"/>
    </source>
</evidence>
<organism evidence="7 8">
    <name type="scientific">Prorocentrum cordatum</name>
    <dbReference type="NCBI Taxonomy" id="2364126"/>
    <lineage>
        <taxon>Eukaryota</taxon>
        <taxon>Sar</taxon>
        <taxon>Alveolata</taxon>
        <taxon>Dinophyceae</taxon>
        <taxon>Prorocentrales</taxon>
        <taxon>Prorocentraceae</taxon>
        <taxon>Prorocentrum</taxon>
    </lineage>
</organism>
<dbReference type="InterPro" id="IPR050960">
    <property type="entry name" value="AB_hydrolase_4_sf"/>
</dbReference>
<feature type="non-terminal residue" evidence="7">
    <location>
        <position position="1"/>
    </location>
</feature>
<evidence type="ECO:0000313" key="7">
    <source>
        <dbReference type="EMBL" id="CAK0839699.1"/>
    </source>
</evidence>
<proteinExistence type="inferred from homology"/>
<dbReference type="PANTHER" id="PTHR10794:SF63">
    <property type="entry name" value="ALPHA_BETA HYDROLASE 1, ISOFORM A"/>
    <property type="match status" value="1"/>
</dbReference>
<evidence type="ECO:0000256" key="4">
    <source>
        <dbReference type="PROSITE-ProRule" id="PRU10141"/>
    </source>
</evidence>
<keyword evidence="8" id="KW-1185">Reference proteome</keyword>
<evidence type="ECO:0000313" key="8">
    <source>
        <dbReference type="Proteomes" id="UP001189429"/>
    </source>
</evidence>
<dbReference type="Gene3D" id="3.40.50.1820">
    <property type="entry name" value="alpha/beta hydrolase"/>
    <property type="match status" value="1"/>
</dbReference>
<dbReference type="PROSITE" id="PS50011">
    <property type="entry name" value="PROTEIN_KINASE_DOM"/>
    <property type="match status" value="1"/>
</dbReference>
<dbReference type="SUPFAM" id="SSF53474">
    <property type="entry name" value="alpha/beta-Hydrolases"/>
    <property type="match status" value="1"/>
</dbReference>
<dbReference type="InterPro" id="IPR000719">
    <property type="entry name" value="Prot_kinase_dom"/>
</dbReference>
<dbReference type="SMART" id="SM00220">
    <property type="entry name" value="S_TKc"/>
    <property type="match status" value="1"/>
</dbReference>
<keyword evidence="3 4" id="KW-0067">ATP-binding</keyword>
<gene>
    <name evidence="7" type="ORF">PCOR1329_LOCUS35316</name>
</gene>
<accession>A0ABN9T3Y4</accession>
<evidence type="ECO:0000256" key="5">
    <source>
        <dbReference type="SAM" id="MobiDB-lite"/>
    </source>
</evidence>
<dbReference type="InterPro" id="IPR011009">
    <property type="entry name" value="Kinase-like_dom_sf"/>
</dbReference>
<dbReference type="PROSITE" id="PS00107">
    <property type="entry name" value="PROTEIN_KINASE_ATP"/>
    <property type="match status" value="1"/>
</dbReference>
<dbReference type="PROSITE" id="PS00108">
    <property type="entry name" value="PROTEIN_KINASE_ST"/>
    <property type="match status" value="1"/>
</dbReference>
<dbReference type="InterPro" id="IPR008271">
    <property type="entry name" value="Ser/Thr_kinase_AS"/>
</dbReference>
<sequence length="955" mass="103983">PGYGYVRRPWAPASSAAMGICATVPQHCNGVSEAPTSTASPRSDAPSPCLLSRRVPSWMPKKDVKEGGIGRSQFILDRPGRIQDTYSMDKKKLGEGTYGSVCRSTHKATRVVRAIKTIPKGKMRNVERFKKEIAIMKMMDHPNIIQEVSDHRNIYLAMELCTGGELFERIIKEGHFGEGDAATVMQQALRAVRYMHEHKIAHRDLKPENFLFQGEAPIRDNVLKLIDFGLACNFKDGRPMTTRAGTPYYVAPQVLSGKYCHQCDIWSCGASLSEDLAPSIWARSWIPDPYPSLPAEPTALAVGTCKTKRLKEPNPAVLHKPAGARRLVEAILPLHLHGAGVRNHSRLDAHQGAVLGFRLGRPGVRRLVGLHRGLPTPPRHDAQLLDLRLFARRLGVAPMSCAFSTSAVSSVYASSTLPSVCGTVGSSAVSDFLSSHGASAPALHELLLQQQSGLLDVLPLGAALGGRGRRQLRRLGLHGDGREHERVALALLLLGLRVADTATLSGATSDLLQVVLRLGGELRVHVARALGVKLVPDEVLRARRAGTSTLALLALVRRYVQNELTLPTLIHGEEEDSPQARQLLLEVRLLLRDYWPHPVLEFSGYASSAWMGLWVALLAHRQHPGRLEQLTLRDGGTVSLCWADPPEEAHHKRTAVLFPGLCNDSRTHFMGAAMRHLRAEGFQAVTFNYRGTGGAPLTSPRIGSFDSWVDVPEVLAHIEAQCPRHDLFAVGFSMGSAILLRHLGETGTSCRFRAAVAISAATDLPRVSASLKWPPRKLFLNAMMTTGLKLMTVVNGVHHSPHFRPFARSFFLATTLEGIDDCLTAPMNGYVNGKEFAALNSPHLTLHKVAVPTLILNARDDPVTSVSCLSLTEMRRNPHFYVVLTRRGGHIGWGTGGHGGSVSWTDRMAAHFLKSCESGRTMVDIAAEDDPHDPSTASRGAPGTAPSSAAPRSKL</sequence>
<dbReference type="Gene3D" id="1.10.510.10">
    <property type="entry name" value="Transferase(Phosphotransferase) domain 1"/>
    <property type="match status" value="1"/>
</dbReference>
<evidence type="ECO:0000256" key="3">
    <source>
        <dbReference type="ARBA" id="ARBA00022840"/>
    </source>
</evidence>
<dbReference type="PANTHER" id="PTHR10794">
    <property type="entry name" value="ABHYDROLASE DOMAIN-CONTAINING PROTEIN"/>
    <property type="match status" value="1"/>
</dbReference>
<dbReference type="Proteomes" id="UP001189429">
    <property type="component" value="Unassembled WGS sequence"/>
</dbReference>
<dbReference type="Gene3D" id="3.30.200.20">
    <property type="entry name" value="Phosphorylase Kinase, domain 1"/>
    <property type="match status" value="1"/>
</dbReference>
<name>A0ABN9T3Y4_9DINO</name>
<dbReference type="InterPro" id="IPR029058">
    <property type="entry name" value="AB_hydrolase_fold"/>
</dbReference>
<comment type="similarity">
    <text evidence="1">Belongs to the AB hydrolase superfamily. AB hydrolase 4 family.</text>
</comment>
<dbReference type="Pfam" id="PF12146">
    <property type="entry name" value="Hydrolase_4"/>
    <property type="match status" value="1"/>
</dbReference>
<feature type="domain" description="Protein kinase" evidence="6">
    <location>
        <begin position="87"/>
        <end position="347"/>
    </location>
</feature>
<dbReference type="SUPFAM" id="SSF56112">
    <property type="entry name" value="Protein kinase-like (PK-like)"/>
    <property type="match status" value="1"/>
</dbReference>
<protein>
    <recommendedName>
        <fullName evidence="6">Protein kinase domain-containing protein</fullName>
    </recommendedName>
</protein>
<feature type="binding site" evidence="4">
    <location>
        <position position="116"/>
    </location>
    <ligand>
        <name>ATP</name>
        <dbReference type="ChEBI" id="CHEBI:30616"/>
    </ligand>
</feature>
<reference evidence="7" key="1">
    <citation type="submission" date="2023-10" db="EMBL/GenBank/DDBJ databases">
        <authorList>
            <person name="Chen Y."/>
            <person name="Shah S."/>
            <person name="Dougan E. K."/>
            <person name="Thang M."/>
            <person name="Chan C."/>
        </authorList>
    </citation>
    <scope>NUCLEOTIDE SEQUENCE [LARGE SCALE GENOMIC DNA]</scope>
</reference>
<keyword evidence="2 4" id="KW-0547">Nucleotide-binding</keyword>
<comment type="caution">
    <text evidence="7">The sequence shown here is derived from an EMBL/GenBank/DDBJ whole genome shotgun (WGS) entry which is preliminary data.</text>
</comment>
<dbReference type="EMBL" id="CAUYUJ010014315">
    <property type="protein sequence ID" value="CAK0839699.1"/>
    <property type="molecule type" value="Genomic_DNA"/>
</dbReference>
<dbReference type="Pfam" id="PF00069">
    <property type="entry name" value="Pkinase"/>
    <property type="match status" value="1"/>
</dbReference>
<dbReference type="InterPro" id="IPR017441">
    <property type="entry name" value="Protein_kinase_ATP_BS"/>
</dbReference>
<evidence type="ECO:0000259" key="6">
    <source>
        <dbReference type="PROSITE" id="PS50011"/>
    </source>
</evidence>
<feature type="compositionally biased region" description="Low complexity" evidence="5">
    <location>
        <begin position="937"/>
        <end position="955"/>
    </location>
</feature>
<dbReference type="InterPro" id="IPR022742">
    <property type="entry name" value="Hydrolase_4"/>
</dbReference>
<evidence type="ECO:0000256" key="2">
    <source>
        <dbReference type="ARBA" id="ARBA00022741"/>
    </source>
</evidence>
<feature type="region of interest" description="Disordered" evidence="5">
    <location>
        <begin position="926"/>
        <end position="955"/>
    </location>
</feature>